<feature type="transmembrane region" description="Helical" evidence="6">
    <location>
        <begin position="284"/>
        <end position="303"/>
    </location>
</feature>
<dbReference type="InterPro" id="IPR011701">
    <property type="entry name" value="MFS"/>
</dbReference>
<feature type="transmembrane region" description="Helical" evidence="6">
    <location>
        <begin position="101"/>
        <end position="122"/>
    </location>
</feature>
<evidence type="ECO:0000256" key="4">
    <source>
        <dbReference type="ARBA" id="ARBA00023136"/>
    </source>
</evidence>
<feature type="transmembrane region" description="Helical" evidence="6">
    <location>
        <begin position="243"/>
        <end position="264"/>
    </location>
</feature>
<evidence type="ECO:0000256" key="3">
    <source>
        <dbReference type="ARBA" id="ARBA00022989"/>
    </source>
</evidence>
<evidence type="ECO:0000256" key="2">
    <source>
        <dbReference type="ARBA" id="ARBA00022692"/>
    </source>
</evidence>
<dbReference type="SUPFAM" id="SSF103473">
    <property type="entry name" value="MFS general substrate transporter"/>
    <property type="match status" value="1"/>
</dbReference>
<dbReference type="PROSITE" id="PS50850">
    <property type="entry name" value="MFS"/>
    <property type="match status" value="1"/>
</dbReference>
<dbReference type="Proteomes" id="UP001519331">
    <property type="component" value="Unassembled WGS sequence"/>
</dbReference>
<gene>
    <name evidence="8" type="ORF">JOF45_000001</name>
</gene>
<dbReference type="RefSeq" id="WP_210047221.1">
    <property type="nucleotide sequence ID" value="NZ_JBHSTL010000029.1"/>
</dbReference>
<evidence type="ECO:0000259" key="7">
    <source>
        <dbReference type="PROSITE" id="PS50850"/>
    </source>
</evidence>
<feature type="transmembrane region" description="Helical" evidence="6">
    <location>
        <begin position="69"/>
        <end position="94"/>
    </location>
</feature>
<dbReference type="Pfam" id="PF07690">
    <property type="entry name" value="MFS_1"/>
    <property type="match status" value="1"/>
</dbReference>
<accession>A0ABS4SXQ0</accession>
<feature type="transmembrane region" description="Helical" evidence="6">
    <location>
        <begin position="336"/>
        <end position="358"/>
    </location>
</feature>
<feature type="transmembrane region" description="Helical" evidence="6">
    <location>
        <begin position="204"/>
        <end position="222"/>
    </location>
</feature>
<organism evidence="8 9">
    <name type="scientific">Nesterenkonia lacusekhoensis</name>
    <dbReference type="NCBI Taxonomy" id="150832"/>
    <lineage>
        <taxon>Bacteria</taxon>
        <taxon>Bacillati</taxon>
        <taxon>Actinomycetota</taxon>
        <taxon>Actinomycetes</taxon>
        <taxon>Micrococcales</taxon>
        <taxon>Micrococcaceae</taxon>
        <taxon>Nesterenkonia</taxon>
    </lineage>
</organism>
<feature type="transmembrane region" description="Helical" evidence="6">
    <location>
        <begin position="370"/>
        <end position="389"/>
    </location>
</feature>
<evidence type="ECO:0000313" key="8">
    <source>
        <dbReference type="EMBL" id="MBP2316982.1"/>
    </source>
</evidence>
<evidence type="ECO:0000256" key="1">
    <source>
        <dbReference type="ARBA" id="ARBA00004651"/>
    </source>
</evidence>
<feature type="transmembrane region" description="Helical" evidence="6">
    <location>
        <begin position="401"/>
        <end position="420"/>
    </location>
</feature>
<reference evidence="8 9" key="1">
    <citation type="submission" date="2021-03" db="EMBL/GenBank/DDBJ databases">
        <title>Sequencing the genomes of 1000 actinobacteria strains.</title>
        <authorList>
            <person name="Klenk H.-P."/>
        </authorList>
    </citation>
    <scope>NUCLEOTIDE SEQUENCE [LARGE SCALE GENOMIC DNA]</scope>
    <source>
        <strain evidence="8 9">DSM 12544</strain>
    </source>
</reference>
<keyword evidence="3 6" id="KW-1133">Transmembrane helix</keyword>
<dbReference type="PANTHER" id="PTHR23542">
    <property type="match status" value="1"/>
</dbReference>
<feature type="transmembrane region" description="Helical" evidence="6">
    <location>
        <begin position="40"/>
        <end position="63"/>
    </location>
</feature>
<comment type="subcellular location">
    <subcellularLocation>
        <location evidence="1">Cell membrane</location>
        <topology evidence="1">Multi-pass membrane protein</topology>
    </subcellularLocation>
</comment>
<dbReference type="Gene3D" id="1.20.1250.20">
    <property type="entry name" value="MFS general substrate transporter like domains"/>
    <property type="match status" value="1"/>
</dbReference>
<name>A0ABS4SXQ0_9MICC</name>
<keyword evidence="2 6" id="KW-0812">Transmembrane</keyword>
<feature type="domain" description="Major facilitator superfamily (MFS) profile" evidence="7">
    <location>
        <begin position="247"/>
        <end position="431"/>
    </location>
</feature>
<sequence>MTAFGSDRGDGVPTEAPTGGAPVISSSEDPTLVRAAGFTYFPIALVARIPYAMMVVGVLTLVVSARGSLGLGGLTSAMVGLGTALCAPLVGAAADRWGQRLVVLVVGLASTVTLLAMAWVAYSPLPDWAVLVSALLIGACTPQIPPMSRTRLVSIILRRLPEARRNRTLSRTMAYESAADEMTFVFGPVIVGLLAALVSPAAPVVAAALLTVVFVTAFALHGSVREVAPSASDRDSAAPVRELFRGSLVTVLVGALGIGLLFGAVLTSLTSFMTDAGHAESAGLAYGVMGIGSAVFALAAGLFPERFSLWARWLIFAALMVAGAVVLPFVTGLVGMIAALALLGIGLGPTLVTVFSLVSARSPRGRAATAMTVATTGIVVGQSAASALVGQIGERLGTGPALLAPALAASVVLVAAVVNWRRGDSHSLGHD</sequence>
<comment type="caution">
    <text evidence="8">The sequence shown here is derived from an EMBL/GenBank/DDBJ whole genome shotgun (WGS) entry which is preliminary data.</text>
</comment>
<protein>
    <submittedName>
        <fullName evidence="8">MFS family permease</fullName>
    </submittedName>
</protein>
<dbReference type="InterPro" id="IPR020846">
    <property type="entry name" value="MFS_dom"/>
</dbReference>
<evidence type="ECO:0000313" key="9">
    <source>
        <dbReference type="Proteomes" id="UP001519331"/>
    </source>
</evidence>
<dbReference type="PANTHER" id="PTHR23542:SF1">
    <property type="entry name" value="MAJOR FACILITATOR SUPERFAMILY (MFS) PROFILE DOMAIN-CONTAINING PROTEIN"/>
    <property type="match status" value="1"/>
</dbReference>
<evidence type="ECO:0000256" key="5">
    <source>
        <dbReference type="SAM" id="MobiDB-lite"/>
    </source>
</evidence>
<dbReference type="InterPro" id="IPR036259">
    <property type="entry name" value="MFS_trans_sf"/>
</dbReference>
<evidence type="ECO:0000256" key="6">
    <source>
        <dbReference type="SAM" id="Phobius"/>
    </source>
</evidence>
<keyword evidence="9" id="KW-1185">Reference proteome</keyword>
<feature type="region of interest" description="Disordered" evidence="5">
    <location>
        <begin position="1"/>
        <end position="25"/>
    </location>
</feature>
<dbReference type="EMBL" id="JAGINX010000001">
    <property type="protein sequence ID" value="MBP2316982.1"/>
    <property type="molecule type" value="Genomic_DNA"/>
</dbReference>
<keyword evidence="4 6" id="KW-0472">Membrane</keyword>
<feature type="transmembrane region" description="Helical" evidence="6">
    <location>
        <begin position="310"/>
        <end position="330"/>
    </location>
</feature>
<proteinExistence type="predicted"/>